<accession>A0A0F9Q6D8</accession>
<feature type="domain" description="tRNA-specific 2-thiouridylase MnmA-like C-terminal" evidence="9">
    <location>
        <begin position="300"/>
        <end position="375"/>
    </location>
</feature>
<comment type="caution">
    <text evidence="11">The sequence shown here is derived from an EMBL/GenBank/DDBJ whole genome shotgun (WGS) entry which is preliminary data.</text>
</comment>
<dbReference type="InterPro" id="IPR046884">
    <property type="entry name" value="MnmA-like_central"/>
</dbReference>
<proteinExistence type="inferred from homology"/>
<name>A0A0F9Q6D8_9ZZZZ</name>
<dbReference type="GO" id="GO:0000049">
    <property type="term" value="F:tRNA binding"/>
    <property type="evidence" value="ECO:0007669"/>
    <property type="project" value="UniProtKB-KW"/>
</dbReference>
<keyword evidence="1" id="KW-0963">Cytoplasm</keyword>
<evidence type="ECO:0000256" key="7">
    <source>
        <dbReference type="ARBA" id="ARBA00022884"/>
    </source>
</evidence>
<dbReference type="GO" id="GO:0016783">
    <property type="term" value="F:sulfurtransferase activity"/>
    <property type="evidence" value="ECO:0007669"/>
    <property type="project" value="InterPro"/>
</dbReference>
<dbReference type="InterPro" id="IPR023382">
    <property type="entry name" value="MnmA-like_central_sf"/>
</dbReference>
<dbReference type="SUPFAM" id="SSF52402">
    <property type="entry name" value="Adenine nucleotide alpha hydrolases-like"/>
    <property type="match status" value="1"/>
</dbReference>
<evidence type="ECO:0000256" key="2">
    <source>
        <dbReference type="ARBA" id="ARBA00022555"/>
    </source>
</evidence>
<dbReference type="GO" id="GO:0005524">
    <property type="term" value="F:ATP binding"/>
    <property type="evidence" value="ECO:0007669"/>
    <property type="project" value="UniProtKB-KW"/>
</dbReference>
<evidence type="ECO:0000313" key="11">
    <source>
        <dbReference type="EMBL" id="KKN00933.1"/>
    </source>
</evidence>
<evidence type="ECO:0000256" key="4">
    <source>
        <dbReference type="ARBA" id="ARBA00022694"/>
    </source>
</evidence>
<protein>
    <submittedName>
        <fullName evidence="11">Uncharacterized protein</fullName>
    </submittedName>
</protein>
<dbReference type="Pfam" id="PF20259">
    <property type="entry name" value="tRNA_Me_trans_M"/>
    <property type="match status" value="1"/>
</dbReference>
<keyword evidence="2" id="KW-0820">tRNA-binding</keyword>
<evidence type="ECO:0000259" key="10">
    <source>
        <dbReference type="Pfam" id="PF20259"/>
    </source>
</evidence>
<dbReference type="FunFam" id="2.40.30.10:FF:000023">
    <property type="entry name" value="tRNA-specific 2-thiouridylase MnmA"/>
    <property type="match status" value="1"/>
</dbReference>
<dbReference type="CDD" id="cd01998">
    <property type="entry name" value="MnmA_TRMU-like"/>
    <property type="match status" value="1"/>
</dbReference>
<keyword evidence="5" id="KW-0547">Nucleotide-binding</keyword>
<dbReference type="FunFam" id="2.30.30.280:FF:000001">
    <property type="entry name" value="tRNA-specific 2-thiouridylase MnmA"/>
    <property type="match status" value="1"/>
</dbReference>
<dbReference type="EMBL" id="LAZR01005318">
    <property type="protein sequence ID" value="KKN00933.1"/>
    <property type="molecule type" value="Genomic_DNA"/>
</dbReference>
<dbReference type="AlphaFoldDB" id="A0A0F9Q6D8"/>
<dbReference type="FunFam" id="3.40.50.620:FF:000115">
    <property type="entry name" value="tRNA-specific 2-thiouridylase MnmA"/>
    <property type="match status" value="1"/>
</dbReference>
<evidence type="ECO:0000256" key="1">
    <source>
        <dbReference type="ARBA" id="ARBA00022490"/>
    </source>
</evidence>
<evidence type="ECO:0000256" key="3">
    <source>
        <dbReference type="ARBA" id="ARBA00022679"/>
    </source>
</evidence>
<dbReference type="PANTHER" id="PTHR11933">
    <property type="entry name" value="TRNA 5-METHYLAMINOMETHYL-2-THIOURIDYLATE -METHYLTRANSFERASE"/>
    <property type="match status" value="1"/>
</dbReference>
<dbReference type="InterPro" id="IPR046885">
    <property type="entry name" value="MnmA-like_C"/>
</dbReference>
<dbReference type="Pfam" id="PF03054">
    <property type="entry name" value="tRNA_Me_trans"/>
    <property type="match status" value="1"/>
</dbReference>
<dbReference type="NCBIfam" id="NF001138">
    <property type="entry name" value="PRK00143.1"/>
    <property type="match status" value="1"/>
</dbReference>
<organism evidence="11">
    <name type="scientific">marine sediment metagenome</name>
    <dbReference type="NCBI Taxonomy" id="412755"/>
    <lineage>
        <taxon>unclassified sequences</taxon>
        <taxon>metagenomes</taxon>
        <taxon>ecological metagenomes</taxon>
    </lineage>
</organism>
<dbReference type="Pfam" id="PF20258">
    <property type="entry name" value="tRNA_Me_trans_C"/>
    <property type="match status" value="1"/>
</dbReference>
<gene>
    <name evidence="11" type="ORF">LCGC14_1132860</name>
</gene>
<dbReference type="InterPro" id="IPR004506">
    <property type="entry name" value="MnmA-like"/>
</dbReference>
<dbReference type="InterPro" id="IPR014729">
    <property type="entry name" value="Rossmann-like_a/b/a_fold"/>
</dbReference>
<dbReference type="GO" id="GO:0002143">
    <property type="term" value="P:tRNA wobble position uridine thiolation"/>
    <property type="evidence" value="ECO:0007669"/>
    <property type="project" value="TreeGrafter"/>
</dbReference>
<dbReference type="Gene3D" id="2.40.30.10">
    <property type="entry name" value="Translation factors"/>
    <property type="match status" value="1"/>
</dbReference>
<keyword evidence="7" id="KW-0694">RNA-binding</keyword>
<dbReference type="HAMAP" id="MF_00144">
    <property type="entry name" value="tRNA_thiouridyl_MnmA"/>
    <property type="match status" value="1"/>
</dbReference>
<dbReference type="PANTHER" id="PTHR11933:SF5">
    <property type="entry name" value="MITOCHONDRIAL TRNA-SPECIFIC 2-THIOURIDYLASE 1"/>
    <property type="match status" value="1"/>
</dbReference>
<dbReference type="NCBIfam" id="TIGR00420">
    <property type="entry name" value="trmU"/>
    <property type="match status" value="1"/>
</dbReference>
<dbReference type="Gene3D" id="2.30.30.280">
    <property type="entry name" value="Adenine nucleotide alpha hydrolases-like domains"/>
    <property type="match status" value="1"/>
</dbReference>
<evidence type="ECO:0000256" key="5">
    <source>
        <dbReference type="ARBA" id="ARBA00022741"/>
    </source>
</evidence>
<evidence type="ECO:0000259" key="9">
    <source>
        <dbReference type="Pfam" id="PF20258"/>
    </source>
</evidence>
<keyword evidence="8" id="KW-1015">Disulfide bond</keyword>
<keyword evidence="6" id="KW-0067">ATP-binding</keyword>
<sequence>MPTKNIYLFFINQFAKLIYKMSKRVVIAMSGGVDSSVAAHFLVKQGYDVIGLFMRLGSDTSTPSSDVKVATCCSAEDARDAASVAASLNIPFYVINFKEEFDSIIEYFCAEYLQGKTPNPCIICNQKLKFGKLLRFADYLGADYVATGHYARVEKHNDRYILRKGMDTKKDQSYVLFPLNQTQLSRALFPLGGMTKDEVRNKATELNMKTKDKPESQEICFVTGNSYSDLITERVGSQIGTGSLKDTSGKILGTHDGIHNFTIGQRKGLHIALGKPRYVVDIDPGQNTVTIGTADELLKDTFIVNDVNWITIERLERELHASVKIRYKNDETPAIIYPLENNRVRVKFEHPQRAIAPGQAAVFYDGDLIMGGGWIERN</sequence>
<reference evidence="11" key="1">
    <citation type="journal article" date="2015" name="Nature">
        <title>Complex archaea that bridge the gap between prokaryotes and eukaryotes.</title>
        <authorList>
            <person name="Spang A."/>
            <person name="Saw J.H."/>
            <person name="Jorgensen S.L."/>
            <person name="Zaremba-Niedzwiedzka K."/>
            <person name="Martijn J."/>
            <person name="Lind A.E."/>
            <person name="van Eijk R."/>
            <person name="Schleper C."/>
            <person name="Guy L."/>
            <person name="Ettema T.J."/>
        </authorList>
    </citation>
    <scope>NUCLEOTIDE SEQUENCE</scope>
</reference>
<dbReference type="Gene3D" id="3.40.50.620">
    <property type="entry name" value="HUPs"/>
    <property type="match status" value="1"/>
</dbReference>
<evidence type="ECO:0000256" key="6">
    <source>
        <dbReference type="ARBA" id="ARBA00022840"/>
    </source>
</evidence>
<keyword evidence="4" id="KW-0819">tRNA processing</keyword>
<evidence type="ECO:0000256" key="8">
    <source>
        <dbReference type="ARBA" id="ARBA00023157"/>
    </source>
</evidence>
<keyword evidence="3" id="KW-0808">Transferase</keyword>
<feature type="domain" description="tRNA-specific 2-thiouridylase MnmA-like central" evidence="10">
    <location>
        <begin position="229"/>
        <end position="292"/>
    </location>
</feature>